<dbReference type="EMBL" id="JACJTB010000022">
    <property type="protein sequence ID" value="MBD2596017.1"/>
    <property type="molecule type" value="Genomic_DNA"/>
</dbReference>
<proteinExistence type="predicted"/>
<name>A0ABR8FX56_9NOSO</name>
<evidence type="ECO:0000259" key="1">
    <source>
        <dbReference type="Pfam" id="PF03819"/>
    </source>
</evidence>
<dbReference type="PANTHER" id="PTHR42692:SF2">
    <property type="entry name" value="IG HYPOTHETICAL 16995"/>
    <property type="match status" value="1"/>
</dbReference>
<dbReference type="SUPFAM" id="SSF101386">
    <property type="entry name" value="all-alpha NTP pyrophosphatases"/>
    <property type="match status" value="1"/>
</dbReference>
<gene>
    <name evidence="2" type="ORF">H6G74_17040</name>
</gene>
<protein>
    <recommendedName>
        <fullName evidence="1">NTP pyrophosphohydrolase MazG-like domain-containing protein</fullName>
    </recommendedName>
</protein>
<reference evidence="2 3" key="1">
    <citation type="journal article" date="2020" name="ISME J.">
        <title>Comparative genomics reveals insights into cyanobacterial evolution and habitat adaptation.</title>
        <authorList>
            <person name="Chen M.Y."/>
            <person name="Teng W.K."/>
            <person name="Zhao L."/>
            <person name="Hu C.X."/>
            <person name="Zhou Y.K."/>
            <person name="Han B.P."/>
            <person name="Song L.R."/>
            <person name="Shu W.S."/>
        </authorList>
    </citation>
    <scope>NUCLEOTIDE SEQUENCE [LARGE SCALE GENOMIC DNA]</scope>
    <source>
        <strain evidence="2 3">FACHB-130</strain>
    </source>
</reference>
<feature type="domain" description="NTP pyrophosphohydrolase MazG-like" evidence="1">
    <location>
        <begin position="51"/>
        <end position="95"/>
    </location>
</feature>
<dbReference type="Proteomes" id="UP000603457">
    <property type="component" value="Unassembled WGS sequence"/>
</dbReference>
<dbReference type="PANTHER" id="PTHR42692">
    <property type="entry name" value="NUCLEOTIDE PYROPHOSPHOHYDROLASE"/>
    <property type="match status" value="1"/>
</dbReference>
<evidence type="ECO:0000313" key="2">
    <source>
        <dbReference type="EMBL" id="MBD2596017.1"/>
    </source>
</evidence>
<evidence type="ECO:0000313" key="3">
    <source>
        <dbReference type="Proteomes" id="UP000603457"/>
    </source>
</evidence>
<comment type="caution">
    <text evidence="2">The sequence shown here is derived from an EMBL/GenBank/DDBJ whole genome shotgun (WGS) entry which is preliminary data.</text>
</comment>
<dbReference type="InterPro" id="IPR047046">
    <property type="entry name" value="YpjD/YvdC"/>
</dbReference>
<keyword evidence="3" id="KW-1185">Reference proteome</keyword>
<dbReference type="InterPro" id="IPR004518">
    <property type="entry name" value="MazG-like_dom"/>
</dbReference>
<sequence length="97" mass="11132">MQHFSHCLGSPVKVRCYLLYIPTMCAQSNHFGSIFHLLSLVVEKKAQRQQPRRQELAGELADILFAVICLANSQGIDLQEAFEQMIAKYNTRDSDRY</sequence>
<accession>A0ABR8FX56</accession>
<organism evidence="2 3">
    <name type="scientific">Nostoc spongiaeforme FACHB-130</name>
    <dbReference type="NCBI Taxonomy" id="1357510"/>
    <lineage>
        <taxon>Bacteria</taxon>
        <taxon>Bacillati</taxon>
        <taxon>Cyanobacteriota</taxon>
        <taxon>Cyanophyceae</taxon>
        <taxon>Nostocales</taxon>
        <taxon>Nostocaceae</taxon>
        <taxon>Nostoc</taxon>
    </lineage>
</organism>
<dbReference type="Pfam" id="PF03819">
    <property type="entry name" value="MazG"/>
    <property type="match status" value="1"/>
</dbReference>
<dbReference type="Gene3D" id="1.10.287.1080">
    <property type="entry name" value="MazG-like"/>
    <property type="match status" value="1"/>
</dbReference>